<evidence type="ECO:0000313" key="6">
    <source>
        <dbReference type="EMBL" id="CAB9511647.1"/>
    </source>
</evidence>
<dbReference type="GO" id="GO:0005524">
    <property type="term" value="F:ATP binding"/>
    <property type="evidence" value="ECO:0007669"/>
    <property type="project" value="UniProtKB-KW"/>
</dbReference>
<feature type="domain" description="Protein kinase" evidence="5">
    <location>
        <begin position="88"/>
        <end position="392"/>
    </location>
</feature>
<keyword evidence="6" id="KW-0675">Receptor</keyword>
<evidence type="ECO:0000256" key="2">
    <source>
        <dbReference type="ARBA" id="ARBA00022741"/>
    </source>
</evidence>
<gene>
    <name evidence="6" type="ORF">SEMRO_495_G154430.1</name>
</gene>
<proteinExistence type="predicted"/>
<organism evidence="6 7">
    <name type="scientific">Seminavis robusta</name>
    <dbReference type="NCBI Taxonomy" id="568900"/>
    <lineage>
        <taxon>Eukaryota</taxon>
        <taxon>Sar</taxon>
        <taxon>Stramenopiles</taxon>
        <taxon>Ochrophyta</taxon>
        <taxon>Bacillariophyta</taxon>
        <taxon>Bacillariophyceae</taxon>
        <taxon>Bacillariophycidae</taxon>
        <taxon>Naviculales</taxon>
        <taxon>Naviculaceae</taxon>
        <taxon>Seminavis</taxon>
    </lineage>
</organism>
<accession>A0A9N8HG80</accession>
<dbReference type="PROSITE" id="PS50011">
    <property type="entry name" value="PROTEIN_KINASE_DOM"/>
    <property type="match status" value="1"/>
</dbReference>
<reference evidence="6" key="1">
    <citation type="submission" date="2020-06" db="EMBL/GenBank/DDBJ databases">
        <authorList>
            <consortium name="Plant Systems Biology data submission"/>
        </authorList>
    </citation>
    <scope>NUCLEOTIDE SEQUENCE</scope>
    <source>
        <strain evidence="6">D6</strain>
    </source>
</reference>
<dbReference type="Proteomes" id="UP001153069">
    <property type="component" value="Unassembled WGS sequence"/>
</dbReference>
<dbReference type="GO" id="GO:0004674">
    <property type="term" value="F:protein serine/threonine kinase activity"/>
    <property type="evidence" value="ECO:0007669"/>
    <property type="project" value="TreeGrafter"/>
</dbReference>
<evidence type="ECO:0000259" key="5">
    <source>
        <dbReference type="PROSITE" id="PS50011"/>
    </source>
</evidence>
<keyword evidence="3" id="KW-0418">Kinase</keyword>
<dbReference type="InterPro" id="IPR011009">
    <property type="entry name" value="Kinase-like_dom_sf"/>
</dbReference>
<evidence type="ECO:0000256" key="3">
    <source>
        <dbReference type="ARBA" id="ARBA00022777"/>
    </source>
</evidence>
<keyword evidence="1" id="KW-0808">Transferase</keyword>
<dbReference type="Gene3D" id="1.10.510.10">
    <property type="entry name" value="Transferase(Phosphotransferase) domain 1"/>
    <property type="match status" value="1"/>
</dbReference>
<dbReference type="OrthoDB" id="184922at2759"/>
<keyword evidence="4" id="KW-0067">ATP-binding</keyword>
<dbReference type="SUPFAM" id="SSF56112">
    <property type="entry name" value="Protein kinase-like (PK-like)"/>
    <property type="match status" value="1"/>
</dbReference>
<keyword evidence="2" id="KW-0547">Nucleotide-binding</keyword>
<dbReference type="InterPro" id="IPR001245">
    <property type="entry name" value="Ser-Thr/Tyr_kinase_cat_dom"/>
</dbReference>
<evidence type="ECO:0000256" key="4">
    <source>
        <dbReference type="ARBA" id="ARBA00022840"/>
    </source>
</evidence>
<evidence type="ECO:0000313" key="7">
    <source>
        <dbReference type="Proteomes" id="UP001153069"/>
    </source>
</evidence>
<comment type="caution">
    <text evidence="6">The sequence shown here is derived from an EMBL/GenBank/DDBJ whole genome shotgun (WGS) entry which is preliminary data.</text>
</comment>
<dbReference type="AlphaFoldDB" id="A0A9N8HG80"/>
<dbReference type="Pfam" id="PF07714">
    <property type="entry name" value="PK_Tyr_Ser-Thr"/>
    <property type="match status" value="1"/>
</dbReference>
<dbReference type="PANTHER" id="PTHR44329:SF288">
    <property type="entry name" value="MITOGEN-ACTIVATED PROTEIN KINASE KINASE KINASE 20"/>
    <property type="match status" value="1"/>
</dbReference>
<dbReference type="SMART" id="SM00220">
    <property type="entry name" value="S_TKc"/>
    <property type="match status" value="1"/>
</dbReference>
<evidence type="ECO:0000256" key="1">
    <source>
        <dbReference type="ARBA" id="ARBA00022679"/>
    </source>
</evidence>
<dbReference type="InterPro" id="IPR000719">
    <property type="entry name" value="Prot_kinase_dom"/>
</dbReference>
<sequence length="412" mass="46497">MSLARAAPAVRVVNQTFSSCSLEKGTTHSAMSGMSMSEDDVDYELPQDVADRLVKRTELRVSQVISQSKFVQTHCGLYDLPRFAHEDLNIGPMIAYGGFSNVHEIESFKMDTPLVEGDNEGKRYIIKHLNPKLAFNPKKLVVGAKDLVMEAHFLSSLDHQHIIRLRGWSASGIAGFASTGRADGFFLVFDRLDATLSKRISIWREESKRRVKTSIIKNNRSAARMQLFNERMKTAIDISGAISYLHSKRVLYRDLKPANVGFDATDCLKIFDFGLAVELPESNDPNQTYNLAGNTGTSRYMAVEVIRKQPYNCKADVWSFSVLLWELMALTKPYDGLVGHQVKECVSVFGERPSIPRSWPTQVRRLLRRGWSENIADRPTMDETQEILEKLLESSTKEKTKTSFFGSSKNKD</sequence>
<keyword evidence="7" id="KW-1185">Reference proteome</keyword>
<dbReference type="InterPro" id="IPR051681">
    <property type="entry name" value="Ser/Thr_Kinases-Pseudokinases"/>
</dbReference>
<dbReference type="EMBL" id="CAICTM010000494">
    <property type="protein sequence ID" value="CAB9511647.1"/>
    <property type="molecule type" value="Genomic_DNA"/>
</dbReference>
<dbReference type="Gene3D" id="3.30.200.20">
    <property type="entry name" value="Phosphorylase Kinase, domain 1"/>
    <property type="match status" value="1"/>
</dbReference>
<name>A0A9N8HG80_9STRA</name>
<protein>
    <submittedName>
        <fullName evidence="6">Ephrin type-B receptor 3</fullName>
    </submittedName>
</protein>
<dbReference type="PANTHER" id="PTHR44329">
    <property type="entry name" value="SERINE/THREONINE-PROTEIN KINASE TNNI3K-RELATED"/>
    <property type="match status" value="1"/>
</dbReference>